<keyword evidence="8" id="KW-1185">Reference proteome</keyword>
<sequence length="851" mass="92157">MSSTSPSALTAVSRLSQPVLVSDRINGRARRAEDAFDFTLCVLGISSLLLLSTYAHSTTAAVAQDVRSALTDVLHQILLLPITFVESAFILIAPVAIVGYLLLKSRFPLILEAVAASVVTVAICTLLQVFAQYLPAWLLGRLLVSSQTGTRVAIDAMAATMATLLTVSGESNRNRMIRYSWFALFTFTSIHVLRSTLPLSGALISVLLGRLVGVATRWIMGVTESDERLTDLVDALLGIGIVPTQIVRTDLDTTERPLATFEIHEVPRERSVWNAPFLPLGCKQVESQEPRVVNVEVPSLRRSDANLHYACWDEAGNMYELLVLDPDARVYSLLKDLWNNLRLRGLSRALTTSTTAMMEREALVKIAAHKAGVATPAVLGLGASGALAVTVQQRVPGLRPLTEIPNEELDDTAIVGLYAELKTAHEQGVTHRVIDQNSLAFDESNKPWLLNWEDGNVAASSLSQRIDIAQLVTALSLKIGAERAVTLAQQVFGEKTITFASPALQPAILPTSTRKALRENREMLTELRSHMTGEVAEEEVPTLNLQRFSMRTVAITIIGVIALWVLLGSLNFQSVIKAVSNANPWWIIVAVIASLVTYLGAAIPLKAFSPEKISLREATLVQVAASIVTMVAPAGVGPAALNLRFLNKRRVDTPVGIATVALVQVSQLVITITALLFIVIFTGRSATFDIETSTIVWVVVVVCLITIAITAVPRIRTWIWSKIEPTWNQMWSRLVWIVSEPRRLIMGILGNLLNVAAFVTTFGACLAAFNYSLDVTTLTVTYLASNSLGSVVPSPGGVGPVEATLTAGLTVVGVPGGIAISTALLYRLVTFYGRAPLGWIALRILQKRDLV</sequence>
<dbReference type="PANTHER" id="PTHR39087:SF2">
    <property type="entry name" value="UPF0104 MEMBRANE PROTEIN MJ1595"/>
    <property type="match status" value="1"/>
</dbReference>
<comment type="caution">
    <text evidence="7">The sequence shown here is derived from an EMBL/GenBank/DDBJ whole genome shotgun (WGS) entry which is preliminary data.</text>
</comment>
<dbReference type="EMBL" id="JASXSX010000001">
    <property type="protein sequence ID" value="MDT3766681.1"/>
    <property type="molecule type" value="Genomic_DNA"/>
</dbReference>
<evidence type="ECO:0000256" key="6">
    <source>
        <dbReference type="SAM" id="Phobius"/>
    </source>
</evidence>
<gene>
    <name evidence="7" type="ORF">QS713_01185</name>
</gene>
<organism evidence="7 8">
    <name type="scientific">Gleimia hominis</name>
    <dbReference type="NCBI Taxonomy" id="595468"/>
    <lineage>
        <taxon>Bacteria</taxon>
        <taxon>Bacillati</taxon>
        <taxon>Actinomycetota</taxon>
        <taxon>Actinomycetes</taxon>
        <taxon>Actinomycetales</taxon>
        <taxon>Actinomycetaceae</taxon>
        <taxon>Gleimia</taxon>
    </lineage>
</organism>
<feature type="transmembrane region" description="Helical" evidence="6">
    <location>
        <begin position="35"/>
        <end position="57"/>
    </location>
</feature>
<feature type="transmembrane region" description="Helical" evidence="6">
    <location>
        <begin position="803"/>
        <end position="826"/>
    </location>
</feature>
<keyword evidence="3 6" id="KW-0812">Transmembrane</keyword>
<evidence type="ECO:0000256" key="5">
    <source>
        <dbReference type="ARBA" id="ARBA00023136"/>
    </source>
</evidence>
<keyword evidence="5 6" id="KW-0472">Membrane</keyword>
<feature type="transmembrane region" description="Helical" evidence="6">
    <location>
        <begin position="655"/>
        <end position="682"/>
    </location>
</feature>
<dbReference type="PANTHER" id="PTHR39087">
    <property type="entry name" value="UPF0104 MEMBRANE PROTEIN MJ1595"/>
    <property type="match status" value="1"/>
</dbReference>
<evidence type="ECO:0000256" key="1">
    <source>
        <dbReference type="ARBA" id="ARBA00004651"/>
    </source>
</evidence>
<keyword evidence="2" id="KW-1003">Cell membrane</keyword>
<feature type="transmembrane region" description="Helical" evidence="6">
    <location>
        <begin position="584"/>
        <end position="603"/>
    </location>
</feature>
<dbReference type="RefSeq" id="WP_313271773.1">
    <property type="nucleotide sequence ID" value="NZ_JASXSX010000001.1"/>
</dbReference>
<evidence type="ECO:0000256" key="2">
    <source>
        <dbReference type="ARBA" id="ARBA00022475"/>
    </source>
</evidence>
<feature type="transmembrane region" description="Helical" evidence="6">
    <location>
        <begin position="553"/>
        <end position="572"/>
    </location>
</feature>
<proteinExistence type="predicted"/>
<accession>A0ABU3I8H2</accession>
<keyword evidence="4 6" id="KW-1133">Transmembrane helix</keyword>
<dbReference type="Pfam" id="PF03706">
    <property type="entry name" value="LPG_synthase_TM"/>
    <property type="match status" value="1"/>
</dbReference>
<evidence type="ECO:0000313" key="7">
    <source>
        <dbReference type="EMBL" id="MDT3766681.1"/>
    </source>
</evidence>
<evidence type="ECO:0000256" key="3">
    <source>
        <dbReference type="ARBA" id="ARBA00022692"/>
    </source>
</evidence>
<dbReference type="NCBIfam" id="TIGR00374">
    <property type="entry name" value="flippase-like domain"/>
    <property type="match status" value="1"/>
</dbReference>
<feature type="transmembrane region" description="Helical" evidence="6">
    <location>
        <begin position="694"/>
        <end position="712"/>
    </location>
</feature>
<dbReference type="InterPro" id="IPR022791">
    <property type="entry name" value="L-PG_synthase/AglD"/>
</dbReference>
<evidence type="ECO:0000256" key="4">
    <source>
        <dbReference type="ARBA" id="ARBA00022989"/>
    </source>
</evidence>
<feature type="transmembrane region" description="Helical" evidence="6">
    <location>
        <begin position="623"/>
        <end position="643"/>
    </location>
</feature>
<protein>
    <submittedName>
        <fullName evidence="7">Lysylphosphatidylglycerol synthase transmembrane domain-containing protein</fullName>
    </submittedName>
</protein>
<feature type="transmembrane region" description="Helical" evidence="6">
    <location>
        <begin position="109"/>
        <end position="131"/>
    </location>
</feature>
<dbReference type="Proteomes" id="UP001247542">
    <property type="component" value="Unassembled WGS sequence"/>
</dbReference>
<name>A0ABU3I8H2_9ACTO</name>
<evidence type="ECO:0000313" key="8">
    <source>
        <dbReference type="Proteomes" id="UP001247542"/>
    </source>
</evidence>
<feature type="transmembrane region" description="Helical" evidence="6">
    <location>
        <begin position="77"/>
        <end position="102"/>
    </location>
</feature>
<comment type="subcellular location">
    <subcellularLocation>
        <location evidence="1">Cell membrane</location>
        <topology evidence="1">Multi-pass membrane protein</topology>
    </subcellularLocation>
</comment>
<feature type="transmembrane region" description="Helical" evidence="6">
    <location>
        <begin position="752"/>
        <end position="773"/>
    </location>
</feature>
<reference evidence="7 8" key="1">
    <citation type="submission" date="2023-06" db="EMBL/GenBank/DDBJ databases">
        <title>Draft genome sequence of Gleimia hominis type strain CCUG 57540T.</title>
        <authorList>
            <person name="Salva-Serra F."/>
            <person name="Cardew S."/>
            <person name="Jensie Markopoulos S."/>
            <person name="Ohlen M."/>
            <person name="Inganas E."/>
            <person name="Svensson-Stadler L."/>
            <person name="Moore E.R.B."/>
        </authorList>
    </citation>
    <scope>NUCLEOTIDE SEQUENCE [LARGE SCALE GENOMIC DNA]</scope>
    <source>
        <strain evidence="7 8">CCUG 57540</strain>
    </source>
</reference>